<reference evidence="11" key="1">
    <citation type="journal article" date="2011" name="Appl. Environ. Microbiol.">
        <title>Genomic potential of Marinobacter aquaeolei, a biogeochemical 'opportunitroph'.</title>
        <authorList>
            <person name="Singer E."/>
            <person name="Webb E.A."/>
            <person name="Nelson W.C."/>
            <person name="Heidelberg J.F."/>
            <person name="Ivanova N."/>
            <person name="Pati A."/>
            <person name="Edwards K.J."/>
        </authorList>
    </citation>
    <scope>NUCLEOTIDE SEQUENCE [LARGE SCALE GENOMIC DNA]</scope>
    <source>
        <strain evidence="11">ATCC 700491 / DSM 11845 / VT8</strain>
    </source>
</reference>
<evidence type="ECO:0000256" key="3">
    <source>
        <dbReference type="ARBA" id="ARBA00022741"/>
    </source>
</evidence>
<dbReference type="PROSITE" id="PS51459">
    <property type="entry name" value="FIDO"/>
    <property type="match status" value="1"/>
</dbReference>
<gene>
    <name evidence="10" type="ordered locus">Maqu_3381</name>
</gene>
<dbReference type="GO" id="GO:0051302">
    <property type="term" value="P:regulation of cell division"/>
    <property type="evidence" value="ECO:0007669"/>
    <property type="project" value="TreeGrafter"/>
</dbReference>
<evidence type="ECO:0000256" key="1">
    <source>
        <dbReference type="ARBA" id="ARBA00022679"/>
    </source>
</evidence>
<dbReference type="SUPFAM" id="SSF140931">
    <property type="entry name" value="Fic-like"/>
    <property type="match status" value="1"/>
</dbReference>
<keyword evidence="3" id="KW-0547">Nucleotide-binding</keyword>
<evidence type="ECO:0000256" key="5">
    <source>
        <dbReference type="ARBA" id="ARBA00034531"/>
    </source>
</evidence>
<evidence type="ECO:0000256" key="2">
    <source>
        <dbReference type="ARBA" id="ARBA00022695"/>
    </source>
</evidence>
<dbReference type="EMBL" id="CP000514">
    <property type="protein sequence ID" value="ABM20452.1"/>
    <property type="molecule type" value="Genomic_DNA"/>
</dbReference>
<dbReference type="OrthoDB" id="9807853at2"/>
<sequence>MSRYDITGSEGEYEPGSDNKVLRNLPGITDPEEMNIVETDLLEDLYLQVFDNFPEELTFETLCQWHRAWLGNVYSWAGQSRTVDMSKPNIRFASPVQIPKLAEKFEARYLPRFAELPEMTDEELVAFLAEVHVEFILIHPFREGNGRISRLLLDVMAAKAGAEPLDYSLWDEHKDFYFKAIQAGRDGDYQHVERLIRDVLEAQQ</sequence>
<proteinExistence type="predicted"/>
<accession>A1U633</accession>
<evidence type="ECO:0000313" key="10">
    <source>
        <dbReference type="EMBL" id="ABM20452.1"/>
    </source>
</evidence>
<feature type="domain" description="Fido" evidence="9">
    <location>
        <begin position="57"/>
        <end position="198"/>
    </location>
</feature>
<dbReference type="AlphaFoldDB" id="A1U633"/>
<dbReference type="GO" id="GO:0070733">
    <property type="term" value="F:AMPylase activity"/>
    <property type="evidence" value="ECO:0007669"/>
    <property type="project" value="UniProtKB-EC"/>
</dbReference>
<keyword evidence="4" id="KW-0067">ATP-binding</keyword>
<dbReference type="HOGENOM" id="CLU_080158_0_2_6"/>
<dbReference type="InterPro" id="IPR003812">
    <property type="entry name" value="Fido"/>
</dbReference>
<evidence type="ECO:0000256" key="4">
    <source>
        <dbReference type="ARBA" id="ARBA00022840"/>
    </source>
</evidence>
<feature type="region of interest" description="Disordered" evidence="8">
    <location>
        <begin position="1"/>
        <end position="24"/>
    </location>
</feature>
<evidence type="ECO:0000256" key="7">
    <source>
        <dbReference type="ARBA" id="ARBA00048696"/>
    </source>
</evidence>
<evidence type="ECO:0000256" key="6">
    <source>
        <dbReference type="ARBA" id="ARBA00047939"/>
    </source>
</evidence>
<dbReference type="RefSeq" id="WP_011786793.1">
    <property type="nucleotide sequence ID" value="NC_008740.1"/>
</dbReference>
<dbReference type="KEGG" id="maq:Maqu_3381"/>
<evidence type="ECO:0000313" key="11">
    <source>
        <dbReference type="Proteomes" id="UP000000998"/>
    </source>
</evidence>
<dbReference type="EC" id="2.7.7.108" evidence="5"/>
<comment type="catalytic activity">
    <reaction evidence="7">
        <text>L-tyrosyl-[protein] + ATP = O-(5'-adenylyl)-L-tyrosyl-[protein] + diphosphate</text>
        <dbReference type="Rhea" id="RHEA:54288"/>
        <dbReference type="Rhea" id="RHEA-COMP:10136"/>
        <dbReference type="Rhea" id="RHEA-COMP:13846"/>
        <dbReference type="ChEBI" id="CHEBI:30616"/>
        <dbReference type="ChEBI" id="CHEBI:33019"/>
        <dbReference type="ChEBI" id="CHEBI:46858"/>
        <dbReference type="ChEBI" id="CHEBI:83624"/>
        <dbReference type="EC" id="2.7.7.108"/>
    </reaction>
</comment>
<protein>
    <recommendedName>
        <fullName evidence="5">protein adenylyltransferase</fullName>
        <ecNumber evidence="5">2.7.7.108</ecNumber>
    </recommendedName>
</protein>
<name>A1U633_MARN8</name>
<dbReference type="Proteomes" id="UP000000998">
    <property type="component" value="Chromosome"/>
</dbReference>
<keyword evidence="1" id="KW-0808">Transferase</keyword>
<dbReference type="GO" id="GO:0005524">
    <property type="term" value="F:ATP binding"/>
    <property type="evidence" value="ECO:0007669"/>
    <property type="project" value="UniProtKB-KW"/>
</dbReference>
<dbReference type="Pfam" id="PF02661">
    <property type="entry name" value="Fic"/>
    <property type="match status" value="1"/>
</dbReference>
<dbReference type="InterPro" id="IPR036597">
    <property type="entry name" value="Fido-like_dom_sf"/>
</dbReference>
<evidence type="ECO:0000259" key="9">
    <source>
        <dbReference type="PROSITE" id="PS51459"/>
    </source>
</evidence>
<dbReference type="STRING" id="351348.Maqu_3381"/>
<keyword evidence="2" id="KW-0548">Nucleotidyltransferase</keyword>
<organism evidence="10 11">
    <name type="scientific">Marinobacter nauticus (strain ATCC 700491 / DSM 11845 / VT8)</name>
    <name type="common">Marinobacter aquaeolei</name>
    <dbReference type="NCBI Taxonomy" id="351348"/>
    <lineage>
        <taxon>Bacteria</taxon>
        <taxon>Pseudomonadati</taxon>
        <taxon>Pseudomonadota</taxon>
        <taxon>Gammaproteobacteria</taxon>
        <taxon>Pseudomonadales</taxon>
        <taxon>Marinobacteraceae</taxon>
        <taxon>Marinobacter</taxon>
    </lineage>
</organism>
<dbReference type="PANTHER" id="PTHR39560">
    <property type="entry name" value="PROTEIN ADENYLYLTRANSFERASE FIC-RELATED"/>
    <property type="match status" value="1"/>
</dbReference>
<dbReference type="PANTHER" id="PTHR39560:SF1">
    <property type="entry name" value="PROTEIN ADENYLYLTRANSFERASE FIC-RELATED"/>
    <property type="match status" value="1"/>
</dbReference>
<comment type="catalytic activity">
    <reaction evidence="6">
        <text>L-threonyl-[protein] + ATP = 3-O-(5'-adenylyl)-L-threonyl-[protein] + diphosphate</text>
        <dbReference type="Rhea" id="RHEA:54292"/>
        <dbReference type="Rhea" id="RHEA-COMP:11060"/>
        <dbReference type="Rhea" id="RHEA-COMP:13847"/>
        <dbReference type="ChEBI" id="CHEBI:30013"/>
        <dbReference type="ChEBI" id="CHEBI:30616"/>
        <dbReference type="ChEBI" id="CHEBI:33019"/>
        <dbReference type="ChEBI" id="CHEBI:138113"/>
        <dbReference type="EC" id="2.7.7.108"/>
    </reaction>
</comment>
<dbReference type="Gene3D" id="1.10.3290.10">
    <property type="entry name" value="Fido-like domain"/>
    <property type="match status" value="1"/>
</dbReference>
<evidence type="ECO:0000256" key="8">
    <source>
        <dbReference type="SAM" id="MobiDB-lite"/>
    </source>
</evidence>
<dbReference type="eggNOG" id="COG2184">
    <property type="taxonomic scope" value="Bacteria"/>
</dbReference>